<dbReference type="GO" id="GO:0005634">
    <property type="term" value="C:nucleus"/>
    <property type="evidence" value="ECO:0007669"/>
    <property type="project" value="UniProtKB-SubCell"/>
</dbReference>
<dbReference type="Pfam" id="PF10533">
    <property type="entry name" value="Plant_zn_clust"/>
    <property type="match status" value="1"/>
</dbReference>
<keyword evidence="5" id="KW-0539">Nucleus</keyword>
<organism evidence="8 9">
    <name type="scientific">Malus domestica</name>
    <name type="common">Apple</name>
    <name type="synonym">Pyrus malus</name>
    <dbReference type="NCBI Taxonomy" id="3750"/>
    <lineage>
        <taxon>Eukaryota</taxon>
        <taxon>Viridiplantae</taxon>
        <taxon>Streptophyta</taxon>
        <taxon>Embryophyta</taxon>
        <taxon>Tracheophyta</taxon>
        <taxon>Spermatophyta</taxon>
        <taxon>Magnoliopsida</taxon>
        <taxon>eudicotyledons</taxon>
        <taxon>Gunneridae</taxon>
        <taxon>Pentapetalae</taxon>
        <taxon>rosids</taxon>
        <taxon>fabids</taxon>
        <taxon>Rosales</taxon>
        <taxon>Rosaceae</taxon>
        <taxon>Amygdaloideae</taxon>
        <taxon>Maleae</taxon>
        <taxon>Malus</taxon>
    </lineage>
</organism>
<feature type="region of interest" description="Disordered" evidence="6">
    <location>
        <begin position="75"/>
        <end position="121"/>
    </location>
</feature>
<dbReference type="PANTHER" id="PTHR31282">
    <property type="entry name" value="WRKY TRANSCRIPTION FACTOR 21-RELATED"/>
    <property type="match status" value="1"/>
</dbReference>
<dbReference type="AlphaFoldDB" id="A0A498HMG0"/>
<dbReference type="SMR" id="A0A498HMG0"/>
<proteinExistence type="predicted"/>
<dbReference type="Proteomes" id="UP000290289">
    <property type="component" value="Chromosome 16"/>
</dbReference>
<dbReference type="GO" id="GO:0003700">
    <property type="term" value="F:DNA-binding transcription factor activity"/>
    <property type="evidence" value="ECO:0007669"/>
    <property type="project" value="InterPro"/>
</dbReference>
<feature type="compositionally biased region" description="Basic residues" evidence="6">
    <location>
        <begin position="181"/>
        <end position="192"/>
    </location>
</feature>
<dbReference type="SMART" id="SM00774">
    <property type="entry name" value="WRKY"/>
    <property type="match status" value="1"/>
</dbReference>
<evidence type="ECO:0000256" key="6">
    <source>
        <dbReference type="SAM" id="MobiDB-lite"/>
    </source>
</evidence>
<reference evidence="8 9" key="1">
    <citation type="submission" date="2018-10" db="EMBL/GenBank/DDBJ databases">
        <title>A high-quality apple genome assembly.</title>
        <authorList>
            <person name="Hu J."/>
        </authorList>
    </citation>
    <scope>NUCLEOTIDE SEQUENCE [LARGE SCALE GENOMIC DNA]</scope>
    <source>
        <strain evidence="9">cv. HFTH1</strain>
        <tissue evidence="8">Young leaf</tissue>
    </source>
</reference>
<feature type="compositionally biased region" description="Low complexity" evidence="6">
    <location>
        <begin position="93"/>
        <end position="121"/>
    </location>
</feature>
<feature type="region of interest" description="Disordered" evidence="6">
    <location>
        <begin position="148"/>
        <end position="192"/>
    </location>
</feature>
<dbReference type="InterPro" id="IPR003657">
    <property type="entry name" value="WRKY_dom"/>
</dbReference>
<evidence type="ECO:0000256" key="4">
    <source>
        <dbReference type="ARBA" id="ARBA00023163"/>
    </source>
</evidence>
<evidence type="ECO:0000256" key="3">
    <source>
        <dbReference type="ARBA" id="ARBA00023125"/>
    </source>
</evidence>
<keyword evidence="3" id="KW-0238">DNA-binding</keyword>
<dbReference type="InterPro" id="IPR018872">
    <property type="entry name" value="Zn-cluster-dom"/>
</dbReference>
<dbReference type="FunFam" id="2.20.25.80:FF:000004">
    <property type="entry name" value="WRKY transcription factor 65"/>
    <property type="match status" value="1"/>
</dbReference>
<keyword evidence="2" id="KW-0805">Transcription regulation</keyword>
<accession>A0A498HMG0</accession>
<dbReference type="InterPro" id="IPR036576">
    <property type="entry name" value="WRKY_dom_sf"/>
</dbReference>
<comment type="subcellular location">
    <subcellularLocation>
        <location evidence="1">Nucleus</location>
    </subcellularLocation>
</comment>
<dbReference type="SUPFAM" id="SSF118290">
    <property type="entry name" value="WRKY DNA-binding domain"/>
    <property type="match status" value="1"/>
</dbReference>
<dbReference type="Gene3D" id="2.20.25.80">
    <property type="entry name" value="WRKY domain"/>
    <property type="match status" value="1"/>
</dbReference>
<evidence type="ECO:0000256" key="2">
    <source>
        <dbReference type="ARBA" id="ARBA00023015"/>
    </source>
</evidence>
<feature type="domain" description="WRKY" evidence="7">
    <location>
        <begin position="202"/>
        <end position="268"/>
    </location>
</feature>
<evidence type="ECO:0000256" key="1">
    <source>
        <dbReference type="ARBA" id="ARBA00004123"/>
    </source>
</evidence>
<dbReference type="EMBL" id="RDQH01000342">
    <property type="protein sequence ID" value="RXH71464.1"/>
    <property type="molecule type" value="Genomic_DNA"/>
</dbReference>
<dbReference type="PROSITE" id="PS50811">
    <property type="entry name" value="WRKY"/>
    <property type="match status" value="1"/>
</dbReference>
<dbReference type="Pfam" id="PF03106">
    <property type="entry name" value="WRKY"/>
    <property type="match status" value="1"/>
</dbReference>
<name>A0A498HMG0_MALDO</name>
<keyword evidence="9" id="KW-1185">Reference proteome</keyword>
<comment type="caution">
    <text evidence="8">The sequence shown here is derived from an EMBL/GenBank/DDBJ whole genome shotgun (WGS) entry which is preliminary data.</text>
</comment>
<dbReference type="GO" id="GO:0043565">
    <property type="term" value="F:sequence-specific DNA binding"/>
    <property type="evidence" value="ECO:0007669"/>
    <property type="project" value="InterPro"/>
</dbReference>
<evidence type="ECO:0000313" key="9">
    <source>
        <dbReference type="Proteomes" id="UP000290289"/>
    </source>
</evidence>
<evidence type="ECO:0000259" key="7">
    <source>
        <dbReference type="PROSITE" id="PS50811"/>
    </source>
</evidence>
<evidence type="ECO:0000313" key="8">
    <source>
        <dbReference type="EMBL" id="RXH71464.1"/>
    </source>
</evidence>
<dbReference type="GO" id="GO:0005516">
    <property type="term" value="F:calmodulin binding"/>
    <property type="evidence" value="ECO:0007669"/>
    <property type="project" value="UniProtKB-ARBA"/>
</dbReference>
<dbReference type="InterPro" id="IPR044810">
    <property type="entry name" value="WRKY_plant"/>
</dbReference>
<keyword evidence="4" id="KW-0804">Transcription</keyword>
<sequence length="284" mass="30922">MPAPMAVDLVGFSKIDDRTAMQEAASAGLQSMEHLIRALSNHPPSQTPLDCREITDFTVTKFKQLISVLNRTGHARFRRGPANPPSDPVHPKPQTTLTVLQTPQSDKDSSTALSPPLSTTSSFLSSITIGDGSVSNGKAFSSISVPPAPAFSAGKPPLPQSHRKRCHDGETAKRSSSGHCHCSKRRKSKVKRTMRVPAVSSKIADIPADEFTWRKYGQKPIKGSPYPRGYYKCSTVRGCPARKHVERAQDNPTMLVVTYEAEHHHPHPSITAANVGLVFQSSKE</sequence>
<protein>
    <recommendedName>
        <fullName evidence="7">WRKY domain-containing protein</fullName>
    </recommendedName>
</protein>
<evidence type="ECO:0000256" key="5">
    <source>
        <dbReference type="ARBA" id="ARBA00023242"/>
    </source>
</evidence>
<dbReference type="OrthoDB" id="777189at2759"/>
<dbReference type="Gramene" id="mRNA:MD16G0209200">
    <property type="protein sequence ID" value="mRNA:MD16G0209200"/>
    <property type="gene ID" value="MD16G0209200"/>
</dbReference>
<gene>
    <name evidence="8" type="ORF">DVH24_018819</name>
</gene>